<comment type="caution">
    <text evidence="1">The sequence shown here is derived from an EMBL/GenBank/DDBJ whole genome shotgun (WGS) entry which is preliminary data.</text>
</comment>
<dbReference type="EMBL" id="BARU01040647">
    <property type="protein sequence ID" value="GAH79882.1"/>
    <property type="molecule type" value="Genomic_DNA"/>
</dbReference>
<feature type="non-terminal residue" evidence="1">
    <location>
        <position position="1"/>
    </location>
</feature>
<evidence type="ECO:0008006" key="2">
    <source>
        <dbReference type="Google" id="ProtNLM"/>
    </source>
</evidence>
<dbReference type="InterPro" id="IPR029063">
    <property type="entry name" value="SAM-dependent_MTases_sf"/>
</dbReference>
<sequence>HLIDGHARKGIVEPDEFVPVLIGSWTPEAEKKILATLDPSSRMAEADADALRALLKDVSLDGEDFADLAGTLDELLESAGGSEAKEGKTDPDAVPEAPKKAVSKMGDLWILGDHRLLCGDSTKKKDVVRLMAGEKATMLFTDPPWNVAIGSDANPRHRQRPGLQNDDLSSADYQTFLESWIMLVSAFVGGDVYCVLGASEWPRLDAVFSRFWVSLVGYGDLGQGHLRPGPG</sequence>
<dbReference type="AlphaFoldDB" id="X1IDW5"/>
<protein>
    <recommendedName>
        <fullName evidence="2">DNA methylase N-4/N-6 domain-containing protein</fullName>
    </recommendedName>
</protein>
<feature type="non-terminal residue" evidence="1">
    <location>
        <position position="231"/>
    </location>
</feature>
<dbReference type="SUPFAM" id="SSF53335">
    <property type="entry name" value="S-adenosyl-L-methionine-dependent methyltransferases"/>
    <property type="match status" value="1"/>
</dbReference>
<organism evidence="1">
    <name type="scientific">marine sediment metagenome</name>
    <dbReference type="NCBI Taxonomy" id="412755"/>
    <lineage>
        <taxon>unclassified sequences</taxon>
        <taxon>metagenomes</taxon>
        <taxon>ecological metagenomes</taxon>
    </lineage>
</organism>
<evidence type="ECO:0000313" key="1">
    <source>
        <dbReference type="EMBL" id="GAH79882.1"/>
    </source>
</evidence>
<accession>X1IDW5</accession>
<reference evidence="1" key="1">
    <citation type="journal article" date="2014" name="Front. Microbiol.">
        <title>High frequency of phylogenetically diverse reductive dehalogenase-homologous genes in deep subseafloor sedimentary metagenomes.</title>
        <authorList>
            <person name="Kawai M."/>
            <person name="Futagami T."/>
            <person name="Toyoda A."/>
            <person name="Takaki Y."/>
            <person name="Nishi S."/>
            <person name="Hori S."/>
            <person name="Arai W."/>
            <person name="Tsubouchi T."/>
            <person name="Morono Y."/>
            <person name="Uchiyama I."/>
            <person name="Ito T."/>
            <person name="Fujiyama A."/>
            <person name="Inagaki F."/>
            <person name="Takami H."/>
        </authorList>
    </citation>
    <scope>NUCLEOTIDE SEQUENCE</scope>
    <source>
        <strain evidence="1">Expedition CK06-06</strain>
    </source>
</reference>
<name>X1IDW5_9ZZZZ</name>
<proteinExistence type="predicted"/>
<gene>
    <name evidence="1" type="ORF">S03H2_62809</name>
</gene>